<gene>
    <name evidence="5" type="primary">nfuA</name>
    <name evidence="7" type="ORF">K5L01_05160</name>
</gene>
<comment type="function">
    <text evidence="5">Involved in iron-sulfur cluster biogenesis. Binds a 4Fe-4S cluster, can transfer this cluster to apoproteins, and thereby intervenes in the maturation of Fe/S proteins. Could also act as a scaffold/chaperone for damaged Fe/S proteins.</text>
</comment>
<accession>A0ABT0SFG9</accession>
<dbReference type="SUPFAM" id="SSF117916">
    <property type="entry name" value="Fe-S cluster assembly (FSCA) domain-like"/>
    <property type="match status" value="1"/>
</dbReference>
<evidence type="ECO:0000256" key="1">
    <source>
        <dbReference type="ARBA" id="ARBA00022485"/>
    </source>
</evidence>
<organism evidence="7 8">
    <name type="scientific">Stenotrophomonas mori</name>
    <dbReference type="NCBI Taxonomy" id="2871096"/>
    <lineage>
        <taxon>Bacteria</taxon>
        <taxon>Pseudomonadati</taxon>
        <taxon>Pseudomonadota</taxon>
        <taxon>Gammaproteobacteria</taxon>
        <taxon>Lysobacterales</taxon>
        <taxon>Lysobacteraceae</taxon>
        <taxon>Stenotrophomonas</taxon>
    </lineage>
</organism>
<proteinExistence type="inferred from homology"/>
<dbReference type="Pfam" id="PF01106">
    <property type="entry name" value="NifU"/>
    <property type="match status" value="1"/>
</dbReference>
<dbReference type="InterPro" id="IPR034904">
    <property type="entry name" value="FSCA_dom_sf"/>
</dbReference>
<dbReference type="Proteomes" id="UP001431235">
    <property type="component" value="Unassembled WGS sequence"/>
</dbReference>
<sequence>MIQISDTAQRHFRKLIEREAIPGMGVRLSAVEPGTPRADARLEFAEPAELQGDEWAVDCDGFTLYVSASSVAWLEGAEIDYVAQAAGTQQLTIKAPRIKGEAPGEAASMVERVHWVIENEINPQLASHGGRVAVQEVSADGVVLLRFGGGCHGCGMADVTLKQGIEKTLMGRVPGVTAVRDATDHASGQAPYIPRDSAG</sequence>
<dbReference type="RefSeq" id="WP_250062529.1">
    <property type="nucleotide sequence ID" value="NZ_JAIKTS010000001.1"/>
</dbReference>
<dbReference type="PANTHER" id="PTHR11178:SF51">
    <property type="entry name" value="FE_S BIOGENESIS PROTEIN NFUA"/>
    <property type="match status" value="1"/>
</dbReference>
<dbReference type="PANTHER" id="PTHR11178">
    <property type="entry name" value="IRON-SULFUR CLUSTER SCAFFOLD PROTEIN NFU-RELATED"/>
    <property type="match status" value="1"/>
</dbReference>
<reference evidence="7 8" key="1">
    <citation type="submission" date="2021-08" db="EMBL/GenBank/DDBJ databases">
        <title>Novel members of of the genus Stenotrophomonas from differernt environment.</title>
        <authorList>
            <person name="Deng Y."/>
        </authorList>
    </citation>
    <scope>NUCLEOTIDE SEQUENCE [LARGE SCALE GENOMIC DNA]</scope>
    <source>
        <strain evidence="7 8">CPCC 101365</strain>
    </source>
</reference>
<dbReference type="Gene3D" id="3.30.300.130">
    <property type="entry name" value="Fe-S cluster assembly (FSCA)"/>
    <property type="match status" value="1"/>
</dbReference>
<evidence type="ECO:0000256" key="3">
    <source>
        <dbReference type="ARBA" id="ARBA00023004"/>
    </source>
</evidence>
<feature type="binding site" evidence="5">
    <location>
        <position position="154"/>
    </location>
    <ligand>
        <name>[4Fe-4S] cluster</name>
        <dbReference type="ChEBI" id="CHEBI:49883"/>
    </ligand>
</feature>
<keyword evidence="1 5" id="KW-0004">4Fe-4S</keyword>
<dbReference type="SUPFAM" id="SSF89360">
    <property type="entry name" value="HesB-like domain"/>
    <property type="match status" value="1"/>
</dbReference>
<keyword evidence="2 5" id="KW-0479">Metal-binding</keyword>
<keyword evidence="8" id="KW-1185">Reference proteome</keyword>
<evidence type="ECO:0000256" key="2">
    <source>
        <dbReference type="ARBA" id="ARBA00022723"/>
    </source>
</evidence>
<comment type="cofactor">
    <cofactor evidence="5">
        <name>[4Fe-4S] cluster</name>
        <dbReference type="ChEBI" id="CHEBI:49883"/>
    </cofactor>
    <text evidence="5">Binds 1 [4Fe-4S] cluster per subunit. The cluster is presumably bound at the interface of two monomers.</text>
</comment>
<protein>
    <recommendedName>
        <fullName evidence="5">Fe/S biogenesis protein NfuA</fullName>
    </recommendedName>
</protein>
<comment type="caution">
    <text evidence="7">The sequence shown here is derived from an EMBL/GenBank/DDBJ whole genome shotgun (WGS) entry which is preliminary data.</text>
</comment>
<comment type="similarity">
    <text evidence="5">Belongs to the NfuA family.</text>
</comment>
<dbReference type="Gene3D" id="2.60.300.12">
    <property type="entry name" value="HesB-like domain"/>
    <property type="match status" value="1"/>
</dbReference>
<dbReference type="InterPro" id="IPR017726">
    <property type="entry name" value="Fe/S_biogenesis_protein_NfuA"/>
</dbReference>
<keyword evidence="3 5" id="KW-0408">Iron</keyword>
<evidence type="ECO:0000256" key="5">
    <source>
        <dbReference type="HAMAP-Rule" id="MF_01637"/>
    </source>
</evidence>
<evidence type="ECO:0000313" key="7">
    <source>
        <dbReference type="EMBL" id="MCL7714047.1"/>
    </source>
</evidence>
<evidence type="ECO:0000313" key="8">
    <source>
        <dbReference type="Proteomes" id="UP001431235"/>
    </source>
</evidence>
<dbReference type="HAMAP" id="MF_01637">
    <property type="entry name" value="Fe_S_biogen_NfuA"/>
    <property type="match status" value="1"/>
</dbReference>
<dbReference type="EMBL" id="JAIKTS010000001">
    <property type="protein sequence ID" value="MCL7714047.1"/>
    <property type="molecule type" value="Genomic_DNA"/>
</dbReference>
<evidence type="ECO:0000259" key="6">
    <source>
        <dbReference type="Pfam" id="PF01106"/>
    </source>
</evidence>
<comment type="subunit">
    <text evidence="5">Homodimer.</text>
</comment>
<evidence type="ECO:0000256" key="4">
    <source>
        <dbReference type="ARBA" id="ARBA00023014"/>
    </source>
</evidence>
<feature type="binding site" evidence="5">
    <location>
        <position position="151"/>
    </location>
    <ligand>
        <name>[4Fe-4S] cluster</name>
        <dbReference type="ChEBI" id="CHEBI:49883"/>
    </ligand>
</feature>
<feature type="domain" description="NIF system FeS cluster assembly NifU C-terminal" evidence="6">
    <location>
        <begin position="114"/>
        <end position="179"/>
    </location>
</feature>
<keyword evidence="4 5" id="KW-0411">Iron-sulfur</keyword>
<dbReference type="InterPro" id="IPR035903">
    <property type="entry name" value="HesB-like_dom_sf"/>
</dbReference>
<name>A0ABT0SFG9_9GAMM</name>
<dbReference type="InterPro" id="IPR001075">
    <property type="entry name" value="NIF_FeS_clus_asmbl_NifU_C"/>
</dbReference>